<evidence type="ECO:0000313" key="3">
    <source>
        <dbReference type="Proteomes" id="UP001271007"/>
    </source>
</evidence>
<evidence type="ECO:0000256" key="1">
    <source>
        <dbReference type="SAM" id="Phobius"/>
    </source>
</evidence>
<feature type="transmembrane region" description="Helical" evidence="1">
    <location>
        <begin position="142"/>
        <end position="168"/>
    </location>
</feature>
<accession>A0AAJ0DNW4</accession>
<reference evidence="2" key="1">
    <citation type="submission" date="2023-04" db="EMBL/GenBank/DDBJ databases">
        <title>Black Yeasts Isolated from many extreme environments.</title>
        <authorList>
            <person name="Coleine C."/>
            <person name="Stajich J.E."/>
            <person name="Selbmann L."/>
        </authorList>
    </citation>
    <scope>NUCLEOTIDE SEQUENCE</scope>
    <source>
        <strain evidence="2">CCFEE 5312</strain>
    </source>
</reference>
<sequence length="288" mass="33806">MPPYHPALDPSCPDPPYTPVFSSNPTTELRCCLAAFSLCCLAIVGIIVALIFEFFGGPGKEDLRIWEERAEEEEYERTEGDRREELRRWREEARQREEDDRWEEEQLRRCRVRFVDNRTAAGGGSGILIFVAKAFLDAFQMLMMLPVVVVVCVIWVLGNLLLVILKILGVTSEGWRRPEEPRRYHVECPFEPQPYRIVEGVEEGVGDVEEGVWYVEEGVGYVEDGDRWWEWEGNEEEEERPEPARARMRGRYAPMKHPMWFREKRKYEVEAQRRVKQVTLRVKRVRGA</sequence>
<gene>
    <name evidence="2" type="ORF">LTR09_004839</name>
</gene>
<comment type="caution">
    <text evidence="2">The sequence shown here is derived from an EMBL/GenBank/DDBJ whole genome shotgun (WGS) entry which is preliminary data.</text>
</comment>
<dbReference type="EMBL" id="JAWDJX010000013">
    <property type="protein sequence ID" value="KAK3054061.1"/>
    <property type="molecule type" value="Genomic_DNA"/>
</dbReference>
<name>A0AAJ0DNW4_9PEZI</name>
<keyword evidence="1" id="KW-0812">Transmembrane</keyword>
<organism evidence="2 3">
    <name type="scientific">Extremus antarcticus</name>
    <dbReference type="NCBI Taxonomy" id="702011"/>
    <lineage>
        <taxon>Eukaryota</taxon>
        <taxon>Fungi</taxon>
        <taxon>Dikarya</taxon>
        <taxon>Ascomycota</taxon>
        <taxon>Pezizomycotina</taxon>
        <taxon>Dothideomycetes</taxon>
        <taxon>Dothideomycetidae</taxon>
        <taxon>Mycosphaerellales</taxon>
        <taxon>Extremaceae</taxon>
        <taxon>Extremus</taxon>
    </lineage>
</organism>
<dbReference type="Proteomes" id="UP001271007">
    <property type="component" value="Unassembled WGS sequence"/>
</dbReference>
<proteinExistence type="predicted"/>
<keyword evidence="1" id="KW-0472">Membrane</keyword>
<feature type="transmembrane region" description="Helical" evidence="1">
    <location>
        <begin position="33"/>
        <end position="55"/>
    </location>
</feature>
<keyword evidence="1" id="KW-1133">Transmembrane helix</keyword>
<protein>
    <submittedName>
        <fullName evidence="2">Uncharacterized protein</fullName>
    </submittedName>
</protein>
<dbReference type="AlphaFoldDB" id="A0AAJ0DNW4"/>
<keyword evidence="3" id="KW-1185">Reference proteome</keyword>
<evidence type="ECO:0000313" key="2">
    <source>
        <dbReference type="EMBL" id="KAK3054061.1"/>
    </source>
</evidence>
<feature type="transmembrane region" description="Helical" evidence="1">
    <location>
        <begin position="119"/>
        <end position="136"/>
    </location>
</feature>